<comment type="caution">
    <text evidence="1">The sequence shown here is derived from an EMBL/GenBank/DDBJ whole genome shotgun (WGS) entry which is preliminary data.</text>
</comment>
<proteinExistence type="predicted"/>
<organism evidence="1 2">
    <name type="scientific">Pleurodeles waltl</name>
    <name type="common">Iberian ribbed newt</name>
    <dbReference type="NCBI Taxonomy" id="8319"/>
    <lineage>
        <taxon>Eukaryota</taxon>
        <taxon>Metazoa</taxon>
        <taxon>Chordata</taxon>
        <taxon>Craniata</taxon>
        <taxon>Vertebrata</taxon>
        <taxon>Euteleostomi</taxon>
        <taxon>Amphibia</taxon>
        <taxon>Batrachia</taxon>
        <taxon>Caudata</taxon>
        <taxon>Salamandroidea</taxon>
        <taxon>Salamandridae</taxon>
        <taxon>Pleurodelinae</taxon>
        <taxon>Pleurodeles</taxon>
    </lineage>
</organism>
<evidence type="ECO:0000313" key="2">
    <source>
        <dbReference type="Proteomes" id="UP001066276"/>
    </source>
</evidence>
<gene>
    <name evidence="1" type="ORF">NDU88_000886</name>
</gene>
<reference evidence="1" key="1">
    <citation type="journal article" date="2022" name="bioRxiv">
        <title>Sequencing and chromosome-scale assembly of the giantPleurodeles waltlgenome.</title>
        <authorList>
            <person name="Brown T."/>
            <person name="Elewa A."/>
            <person name="Iarovenko S."/>
            <person name="Subramanian E."/>
            <person name="Araus A.J."/>
            <person name="Petzold A."/>
            <person name="Susuki M."/>
            <person name="Suzuki K.-i.T."/>
            <person name="Hayashi T."/>
            <person name="Toyoda A."/>
            <person name="Oliveira C."/>
            <person name="Osipova E."/>
            <person name="Leigh N.D."/>
            <person name="Simon A."/>
            <person name="Yun M.H."/>
        </authorList>
    </citation>
    <scope>NUCLEOTIDE SEQUENCE</scope>
    <source>
        <strain evidence="1">20211129_DDA</strain>
        <tissue evidence="1">Liver</tissue>
    </source>
</reference>
<dbReference type="EMBL" id="JANPWB010000008">
    <property type="protein sequence ID" value="KAJ1160384.1"/>
    <property type="molecule type" value="Genomic_DNA"/>
</dbReference>
<accession>A0AAV7S9Z2</accession>
<keyword evidence="2" id="KW-1185">Reference proteome</keyword>
<dbReference type="Proteomes" id="UP001066276">
    <property type="component" value="Chromosome 4_2"/>
</dbReference>
<dbReference type="AlphaFoldDB" id="A0AAV7S9Z2"/>
<evidence type="ECO:0000313" key="1">
    <source>
        <dbReference type="EMBL" id="KAJ1160384.1"/>
    </source>
</evidence>
<protein>
    <submittedName>
        <fullName evidence="1">Uncharacterized protein</fullName>
    </submittedName>
</protein>
<name>A0AAV7S9Z2_PLEWA</name>
<sequence>MSERLDKYTEHLDMDEQVTVVAAQKCLDKLMLTLQSKTENLEARLRHKNLCIVWLAETTYTANMKSFVEALLINLLGCKMFADVCVVERAHHWLLGVQQFWQAVRVELEEMVNVSLEFAPELALLGYDRDVPSTVRRLVALVLLFVQNSNEMGARTIPGATGLACSYDLP</sequence>